<evidence type="ECO:0000259" key="12">
    <source>
        <dbReference type="PROSITE" id="PS50262"/>
    </source>
</evidence>
<evidence type="ECO:0000256" key="5">
    <source>
        <dbReference type="ARBA" id="ARBA00022989"/>
    </source>
</evidence>
<feature type="domain" description="G-protein coupled receptors family 1 profile" evidence="12">
    <location>
        <begin position="114"/>
        <end position="469"/>
    </location>
</feature>
<dbReference type="AlphaFoldDB" id="A0A9P0TK11"/>
<gene>
    <name evidence="13" type="ORF">PIBRA_LOCUS9992</name>
</gene>
<feature type="transmembrane region" description="Helical" evidence="11">
    <location>
        <begin position="252"/>
        <end position="274"/>
    </location>
</feature>
<evidence type="ECO:0000313" key="13">
    <source>
        <dbReference type="EMBL" id="CAH4033744.1"/>
    </source>
</evidence>
<accession>A0A9P0TK11</accession>
<keyword evidence="4 11" id="KW-0812">Transmembrane</keyword>
<dbReference type="PROSITE" id="PS50262">
    <property type="entry name" value="G_PROTEIN_RECEP_F1_2"/>
    <property type="match status" value="1"/>
</dbReference>
<feature type="transmembrane region" description="Helical" evidence="11">
    <location>
        <begin position="174"/>
        <end position="190"/>
    </location>
</feature>
<sequence length="559" mass="60135">MINLPPTRALFGLSGITIHGRVGNTGSGCPLPFSSVVNGQRYEKDAAKRLSVFSKLNAITAVKLRVLRVSVSDVYMEQFKLLSSRRALTEGMEPNHQLVEEVFLLALFLVSTAGNSLSLLVFCRRPGLRTISNRFVINLLATNLVTTSLLAPALFGEHTAREKEGWIEAGDAAAAAYSLAALLAVMLISVDQHHAVTDPLRCHTRLLQRRPAALCAATWLIAAIAASSRAAIAVVRHYYPLPAVQTAELAYYIVYLIAGILTPVAIVCIMYARIYRAARSSGLRARAQGASALQLHEPHINLPEVIEEGEGLTLKIDMPEDVVEAEHKFGPFLLPPERPLRCPSIASLRNSRKEGKSNEDLRKGLPAVSSAPSLAVPLLAMQTRAPAPSNNGSRITSIRCRISNASLFRYREESRAARVGLLTGALVMLHVPHAAVAVVSAVAPGLASCVRTPALVLLLLASALSPFLFALRSRRVQREARRLLLPEKSAWERTSASTAAADGQRARAALELLRTLTPDSERRESGENRTSVSGNGSEGACRSSFSSGGSTQLSSASDE</sequence>
<evidence type="ECO:0000256" key="4">
    <source>
        <dbReference type="ARBA" id="ARBA00022692"/>
    </source>
</evidence>
<evidence type="ECO:0000256" key="10">
    <source>
        <dbReference type="SAM" id="MobiDB-lite"/>
    </source>
</evidence>
<dbReference type="Proteomes" id="UP001152562">
    <property type="component" value="Unassembled WGS sequence"/>
</dbReference>
<feature type="transmembrane region" description="Helical" evidence="11">
    <location>
        <begin position="135"/>
        <end position="154"/>
    </location>
</feature>
<keyword evidence="8" id="KW-0675">Receptor</keyword>
<dbReference type="SUPFAM" id="SSF81321">
    <property type="entry name" value="Family A G protein-coupled receptor-like"/>
    <property type="match status" value="1"/>
</dbReference>
<keyword evidence="7 11" id="KW-0472">Membrane</keyword>
<feature type="transmembrane region" description="Helical" evidence="11">
    <location>
        <begin position="102"/>
        <end position="123"/>
    </location>
</feature>
<evidence type="ECO:0000256" key="8">
    <source>
        <dbReference type="ARBA" id="ARBA00023170"/>
    </source>
</evidence>
<evidence type="ECO:0000256" key="3">
    <source>
        <dbReference type="ARBA" id="ARBA00022475"/>
    </source>
</evidence>
<reference evidence="13" key="1">
    <citation type="submission" date="2022-05" db="EMBL/GenBank/DDBJ databases">
        <authorList>
            <person name="Okamura Y."/>
        </authorList>
    </citation>
    <scope>NUCLEOTIDE SEQUENCE</scope>
</reference>
<dbReference type="EMBL" id="CALOZG010000035">
    <property type="protein sequence ID" value="CAH4033744.1"/>
    <property type="molecule type" value="Genomic_DNA"/>
</dbReference>
<comment type="caution">
    <text evidence="13">The sequence shown here is derived from an EMBL/GenBank/DDBJ whole genome shotgun (WGS) entry which is preliminary data.</text>
</comment>
<dbReference type="InterPro" id="IPR017452">
    <property type="entry name" value="GPCR_Rhodpsn_7TM"/>
</dbReference>
<dbReference type="PRINTS" id="PR00237">
    <property type="entry name" value="GPCRRHODOPSN"/>
</dbReference>
<proteinExistence type="inferred from homology"/>
<keyword evidence="6" id="KW-0297">G-protein coupled receptor</keyword>
<dbReference type="Gene3D" id="1.20.1070.10">
    <property type="entry name" value="Rhodopsin 7-helix transmembrane proteins"/>
    <property type="match status" value="1"/>
</dbReference>
<keyword evidence="14" id="KW-1185">Reference proteome</keyword>
<evidence type="ECO:0000256" key="2">
    <source>
        <dbReference type="ARBA" id="ARBA00010663"/>
    </source>
</evidence>
<evidence type="ECO:0000256" key="6">
    <source>
        <dbReference type="ARBA" id="ARBA00023040"/>
    </source>
</evidence>
<name>A0A9P0TK11_PIEBR</name>
<dbReference type="PANTHER" id="PTHR22752:SF1">
    <property type="entry name" value="G-PROTEIN COUPLED RECEPTOR 176"/>
    <property type="match status" value="1"/>
</dbReference>
<dbReference type="GO" id="GO:0005886">
    <property type="term" value="C:plasma membrane"/>
    <property type="evidence" value="ECO:0007669"/>
    <property type="project" value="UniProtKB-SubCell"/>
</dbReference>
<feature type="region of interest" description="Disordered" evidence="10">
    <location>
        <begin position="514"/>
        <end position="559"/>
    </location>
</feature>
<keyword evidence="3" id="KW-1003">Cell membrane</keyword>
<comment type="subcellular location">
    <subcellularLocation>
        <location evidence="1">Cell membrane</location>
        <topology evidence="1">Multi-pass membrane protein</topology>
    </subcellularLocation>
</comment>
<organism evidence="13 14">
    <name type="scientific">Pieris brassicae</name>
    <name type="common">White butterfly</name>
    <name type="synonym">Large white butterfly</name>
    <dbReference type="NCBI Taxonomy" id="7116"/>
    <lineage>
        <taxon>Eukaryota</taxon>
        <taxon>Metazoa</taxon>
        <taxon>Ecdysozoa</taxon>
        <taxon>Arthropoda</taxon>
        <taxon>Hexapoda</taxon>
        <taxon>Insecta</taxon>
        <taxon>Pterygota</taxon>
        <taxon>Neoptera</taxon>
        <taxon>Endopterygota</taxon>
        <taxon>Lepidoptera</taxon>
        <taxon>Glossata</taxon>
        <taxon>Ditrysia</taxon>
        <taxon>Papilionoidea</taxon>
        <taxon>Pieridae</taxon>
        <taxon>Pierinae</taxon>
        <taxon>Pieris</taxon>
    </lineage>
</organism>
<keyword evidence="9" id="KW-0807">Transducer</keyword>
<dbReference type="Pfam" id="PF00001">
    <property type="entry name" value="7tm_1"/>
    <property type="match status" value="1"/>
</dbReference>
<dbReference type="InterPro" id="IPR000276">
    <property type="entry name" value="GPCR_Rhodpsn"/>
</dbReference>
<evidence type="ECO:0000256" key="1">
    <source>
        <dbReference type="ARBA" id="ARBA00004651"/>
    </source>
</evidence>
<evidence type="ECO:0000256" key="11">
    <source>
        <dbReference type="SAM" id="Phobius"/>
    </source>
</evidence>
<evidence type="ECO:0000256" key="9">
    <source>
        <dbReference type="ARBA" id="ARBA00023224"/>
    </source>
</evidence>
<feature type="transmembrane region" description="Helical" evidence="11">
    <location>
        <begin position="419"/>
        <end position="442"/>
    </location>
</feature>
<dbReference type="GO" id="GO:0004930">
    <property type="term" value="F:G protein-coupled receptor activity"/>
    <property type="evidence" value="ECO:0007669"/>
    <property type="project" value="UniProtKB-KW"/>
</dbReference>
<dbReference type="CDD" id="cd00637">
    <property type="entry name" value="7tm_classA_rhodopsin-like"/>
    <property type="match status" value="1"/>
</dbReference>
<keyword evidence="5 11" id="KW-1133">Transmembrane helix</keyword>
<evidence type="ECO:0000313" key="14">
    <source>
        <dbReference type="Proteomes" id="UP001152562"/>
    </source>
</evidence>
<dbReference type="PANTHER" id="PTHR22752">
    <property type="entry name" value="G PROTEIN-COUPLED RECEPTOR"/>
    <property type="match status" value="1"/>
</dbReference>
<protein>
    <recommendedName>
        <fullName evidence="12">G-protein coupled receptors family 1 profile domain-containing protein</fullName>
    </recommendedName>
</protein>
<feature type="transmembrane region" description="Helical" evidence="11">
    <location>
        <begin position="211"/>
        <end position="232"/>
    </location>
</feature>
<feature type="compositionally biased region" description="Low complexity" evidence="10">
    <location>
        <begin position="543"/>
        <end position="559"/>
    </location>
</feature>
<comment type="similarity">
    <text evidence="2">Belongs to the G-protein coupled receptor 1 family.</text>
</comment>
<evidence type="ECO:0000256" key="7">
    <source>
        <dbReference type="ARBA" id="ARBA00023136"/>
    </source>
</evidence>
<feature type="transmembrane region" description="Helical" evidence="11">
    <location>
        <begin position="454"/>
        <end position="471"/>
    </location>
</feature>